<dbReference type="InterPro" id="IPR011990">
    <property type="entry name" value="TPR-like_helical_dom_sf"/>
</dbReference>
<dbReference type="Proteomes" id="UP000236161">
    <property type="component" value="Unassembled WGS sequence"/>
</dbReference>
<dbReference type="Pfam" id="PF01535">
    <property type="entry name" value="PPR"/>
    <property type="match status" value="1"/>
</dbReference>
<dbReference type="Pfam" id="PF13041">
    <property type="entry name" value="PPR_2"/>
    <property type="match status" value="2"/>
</dbReference>
<dbReference type="PANTHER" id="PTHR47942:SF85">
    <property type="entry name" value="PENTACOTRIPEPTIDE-REPEAT REGION OF PRORP DOMAIN-CONTAINING PROTEIN"/>
    <property type="match status" value="1"/>
</dbReference>
<feature type="repeat" description="PPR" evidence="2">
    <location>
        <begin position="242"/>
        <end position="276"/>
    </location>
</feature>
<dbReference type="PANTHER" id="PTHR47942">
    <property type="entry name" value="TETRATRICOPEPTIDE REPEAT (TPR)-LIKE SUPERFAMILY PROTEIN-RELATED"/>
    <property type="match status" value="1"/>
</dbReference>
<accession>A0A2I0BBL0</accession>
<evidence type="ECO:0000313" key="4">
    <source>
        <dbReference type="Proteomes" id="UP000236161"/>
    </source>
</evidence>
<dbReference type="GO" id="GO:0032259">
    <property type="term" value="P:methylation"/>
    <property type="evidence" value="ECO:0007669"/>
    <property type="project" value="UniProtKB-KW"/>
</dbReference>
<feature type="repeat" description="PPR" evidence="2">
    <location>
        <begin position="207"/>
        <end position="241"/>
    </location>
</feature>
<gene>
    <name evidence="3" type="ORF">AXF42_Ash013305</name>
</gene>
<evidence type="ECO:0000313" key="3">
    <source>
        <dbReference type="EMBL" id="PKA65184.1"/>
    </source>
</evidence>
<dbReference type="InterPro" id="IPR002885">
    <property type="entry name" value="PPR_rpt"/>
</dbReference>
<keyword evidence="3" id="KW-0808">Transferase</keyword>
<dbReference type="OrthoDB" id="185373at2759"/>
<dbReference type="InterPro" id="IPR051222">
    <property type="entry name" value="PPR/CCM1_RNA-binding"/>
</dbReference>
<reference evidence="3 4" key="1">
    <citation type="journal article" date="2017" name="Nature">
        <title>The Apostasia genome and the evolution of orchids.</title>
        <authorList>
            <person name="Zhang G.Q."/>
            <person name="Liu K.W."/>
            <person name="Li Z."/>
            <person name="Lohaus R."/>
            <person name="Hsiao Y.Y."/>
            <person name="Niu S.C."/>
            <person name="Wang J.Y."/>
            <person name="Lin Y.C."/>
            <person name="Xu Q."/>
            <person name="Chen L.J."/>
            <person name="Yoshida K."/>
            <person name="Fujiwara S."/>
            <person name="Wang Z.W."/>
            <person name="Zhang Y.Q."/>
            <person name="Mitsuda N."/>
            <person name="Wang M."/>
            <person name="Liu G.H."/>
            <person name="Pecoraro L."/>
            <person name="Huang H.X."/>
            <person name="Xiao X.J."/>
            <person name="Lin M."/>
            <person name="Wu X.Y."/>
            <person name="Wu W.L."/>
            <person name="Chen Y.Y."/>
            <person name="Chang S.B."/>
            <person name="Sakamoto S."/>
            <person name="Ohme-Takagi M."/>
            <person name="Yagi M."/>
            <person name="Zeng S.J."/>
            <person name="Shen C.Y."/>
            <person name="Yeh C.M."/>
            <person name="Luo Y.B."/>
            <person name="Tsai W.C."/>
            <person name="Van de Peer Y."/>
            <person name="Liu Z.J."/>
        </authorList>
    </citation>
    <scope>NUCLEOTIDE SEQUENCE [LARGE SCALE GENOMIC DNA]</scope>
    <source>
        <strain evidence="4">cv. Shenzhen</strain>
        <tissue evidence="3">Stem</tissue>
    </source>
</reference>
<sequence length="401" mass="44713">MAALLRNPRIVYSLERFSTATAAHEPSSSSASGSSISRIKTSIRGESKPDRLAELFQSAATTPTFYGDRIIYSITIQKLAHARRIDLIERLLEQQLADPSTPKSEGFFTRIISLYGKSGMPDHAASAFNRFPSRRSERSLCALLNAFFKSHQHARLRETFNQAKEVLGVSPGIASYNVLLKSLCEDGNVAAARAMLDEMPKREMIPDIVSYNMVLNGYLKERNEEGFEELLKELSVRNLVANVSTYNCRIAWLCSKGRSFEAGELLDAVDSVGIQPNRVSFVTLIAAFCKNGEARAAMNAFRRMQAMKNGVSGSWLQNFTAYPVLISCLVEKEEFDSALEILKLCLRKNCLPPLAPVKDLIQVLIKKSRVKEAKDFVGKMRKAVRGDAIDAWRKIEGEFSL</sequence>
<dbReference type="EC" id="2.1.1.204" evidence="3"/>
<dbReference type="AlphaFoldDB" id="A0A2I0BBL0"/>
<dbReference type="STRING" id="1088818.A0A2I0BBL0"/>
<protein>
    <submittedName>
        <fullName evidence="3">Pentatricopeptide repeat-containing protein</fullName>
        <ecNumber evidence="3">2.1.1.204</ecNumber>
    </submittedName>
</protein>
<keyword evidence="4" id="KW-1185">Reference proteome</keyword>
<feature type="repeat" description="PPR" evidence="2">
    <location>
        <begin position="318"/>
        <end position="352"/>
    </location>
</feature>
<dbReference type="Gene3D" id="1.25.40.10">
    <property type="entry name" value="Tetratricopeptide repeat domain"/>
    <property type="match status" value="2"/>
</dbReference>
<keyword evidence="1" id="KW-0677">Repeat</keyword>
<feature type="repeat" description="PPR" evidence="2">
    <location>
        <begin position="277"/>
        <end position="307"/>
    </location>
</feature>
<evidence type="ECO:0000256" key="1">
    <source>
        <dbReference type="ARBA" id="ARBA00022737"/>
    </source>
</evidence>
<keyword evidence="3" id="KW-0489">Methyltransferase</keyword>
<dbReference type="GO" id="GO:0008168">
    <property type="term" value="F:methyltransferase activity"/>
    <property type="evidence" value="ECO:0007669"/>
    <property type="project" value="UniProtKB-KW"/>
</dbReference>
<name>A0A2I0BBL0_9ASPA</name>
<feature type="repeat" description="PPR" evidence="2">
    <location>
        <begin position="172"/>
        <end position="206"/>
    </location>
</feature>
<evidence type="ECO:0000256" key="2">
    <source>
        <dbReference type="PROSITE-ProRule" id="PRU00708"/>
    </source>
</evidence>
<dbReference type="PROSITE" id="PS51375">
    <property type="entry name" value="PPR"/>
    <property type="match status" value="5"/>
</dbReference>
<organism evidence="3 4">
    <name type="scientific">Apostasia shenzhenica</name>
    <dbReference type="NCBI Taxonomy" id="1088818"/>
    <lineage>
        <taxon>Eukaryota</taxon>
        <taxon>Viridiplantae</taxon>
        <taxon>Streptophyta</taxon>
        <taxon>Embryophyta</taxon>
        <taxon>Tracheophyta</taxon>
        <taxon>Spermatophyta</taxon>
        <taxon>Magnoliopsida</taxon>
        <taxon>Liliopsida</taxon>
        <taxon>Asparagales</taxon>
        <taxon>Orchidaceae</taxon>
        <taxon>Apostasioideae</taxon>
        <taxon>Apostasia</taxon>
    </lineage>
</organism>
<dbReference type="EMBL" id="KZ451896">
    <property type="protein sequence ID" value="PKA65184.1"/>
    <property type="molecule type" value="Genomic_DNA"/>
</dbReference>
<dbReference type="NCBIfam" id="TIGR00756">
    <property type="entry name" value="PPR"/>
    <property type="match status" value="3"/>
</dbReference>
<proteinExistence type="predicted"/>